<evidence type="ECO:0000313" key="3">
    <source>
        <dbReference type="Proteomes" id="UP000193411"/>
    </source>
</evidence>
<gene>
    <name evidence="2" type="ORF">BCR44DRAFT_91034</name>
</gene>
<sequence>MAEDLPPSTEPRQQLQGVPHPITLPPALQCDTTLVKTFTSDGVRSLIHRIRTEMDIRRGLGLEERGAAEDGEQGVGGGEVDGVTIGRSLVAEGDTPLVDWAEGIEFGGADGADEPAQVSDGRSDARVAAPFGAGHIQVAEARVAAHFGTVGQVADARVAAQVGAGHVQADARVAAQVGAHGQVQVGTNPYGNTRVQQFGEHGRVVGHGRGGPQVGATGNGQTGAGVHAADSTFDACWHGAVEQGQSVGGHGWQAVAQDGAQGWAVGSGQGCDVQNGVGGLRHSGAAAINMQTAAFGHGQGVGHGGAIGYGQSDGQMLIGEYGQGRVAGYGQSGGQGSVAGYGQSGGQGSVAGYGQSGSVAGYGQSGGQGSAAGYGQGGGQGSVAGYGQGGGQVTPTGCEQGVGPSGVAVNGWVDGQIVSAASAACRPDSGQRHGAGFGPRAVIGCGQNGGRISVVGNEDGGGRTTAGEYAGYCQGGGPMSPALYGPRGVGQGGGPAAAAGFQQVGWVPHHPYIYPPSPH</sequence>
<feature type="region of interest" description="Disordered" evidence="1">
    <location>
        <begin position="1"/>
        <end position="21"/>
    </location>
</feature>
<organism evidence="2 3">
    <name type="scientific">Catenaria anguillulae PL171</name>
    <dbReference type="NCBI Taxonomy" id="765915"/>
    <lineage>
        <taxon>Eukaryota</taxon>
        <taxon>Fungi</taxon>
        <taxon>Fungi incertae sedis</taxon>
        <taxon>Blastocladiomycota</taxon>
        <taxon>Blastocladiomycetes</taxon>
        <taxon>Blastocladiales</taxon>
        <taxon>Catenariaceae</taxon>
        <taxon>Catenaria</taxon>
    </lineage>
</organism>
<dbReference type="AlphaFoldDB" id="A0A1Y2HZN1"/>
<name>A0A1Y2HZN1_9FUNG</name>
<dbReference type="EMBL" id="MCFL01000005">
    <property type="protein sequence ID" value="ORZ39434.1"/>
    <property type="molecule type" value="Genomic_DNA"/>
</dbReference>
<comment type="caution">
    <text evidence="2">The sequence shown here is derived from an EMBL/GenBank/DDBJ whole genome shotgun (WGS) entry which is preliminary data.</text>
</comment>
<proteinExistence type="predicted"/>
<evidence type="ECO:0000256" key="1">
    <source>
        <dbReference type="SAM" id="MobiDB-lite"/>
    </source>
</evidence>
<keyword evidence="3" id="KW-1185">Reference proteome</keyword>
<protein>
    <submittedName>
        <fullName evidence="2">Uncharacterized protein</fullName>
    </submittedName>
</protein>
<evidence type="ECO:0000313" key="2">
    <source>
        <dbReference type="EMBL" id="ORZ39434.1"/>
    </source>
</evidence>
<reference evidence="2 3" key="1">
    <citation type="submission" date="2016-07" db="EMBL/GenBank/DDBJ databases">
        <title>Pervasive Adenine N6-methylation of Active Genes in Fungi.</title>
        <authorList>
            <consortium name="DOE Joint Genome Institute"/>
            <person name="Mondo S.J."/>
            <person name="Dannebaum R.O."/>
            <person name="Kuo R.C."/>
            <person name="Labutti K."/>
            <person name="Haridas S."/>
            <person name="Kuo A."/>
            <person name="Salamov A."/>
            <person name="Ahrendt S.R."/>
            <person name="Lipzen A."/>
            <person name="Sullivan W."/>
            <person name="Andreopoulos W.B."/>
            <person name="Clum A."/>
            <person name="Lindquist E."/>
            <person name="Daum C."/>
            <person name="Ramamoorthy G.K."/>
            <person name="Gryganskyi A."/>
            <person name="Culley D."/>
            <person name="Magnuson J.K."/>
            <person name="James T.Y."/>
            <person name="O'Malley M.A."/>
            <person name="Stajich J.E."/>
            <person name="Spatafora J.W."/>
            <person name="Visel A."/>
            <person name="Grigoriev I.V."/>
        </authorList>
    </citation>
    <scope>NUCLEOTIDE SEQUENCE [LARGE SCALE GENOMIC DNA]</scope>
    <source>
        <strain evidence="2 3">PL171</strain>
    </source>
</reference>
<accession>A0A1Y2HZN1</accession>
<dbReference type="Proteomes" id="UP000193411">
    <property type="component" value="Unassembled WGS sequence"/>
</dbReference>